<dbReference type="AlphaFoldDB" id="U6LY84"/>
<feature type="region of interest" description="Disordered" evidence="1">
    <location>
        <begin position="1"/>
        <end position="50"/>
    </location>
</feature>
<dbReference type="Gene3D" id="3.40.50.150">
    <property type="entry name" value="Vaccinia Virus protein VP39"/>
    <property type="match status" value="1"/>
</dbReference>
<dbReference type="InterPro" id="IPR029063">
    <property type="entry name" value="SAM-dependent_MTases_sf"/>
</dbReference>
<feature type="region of interest" description="Disordered" evidence="1">
    <location>
        <begin position="451"/>
        <end position="491"/>
    </location>
</feature>
<evidence type="ECO:0000313" key="3">
    <source>
        <dbReference type="Proteomes" id="UP000030763"/>
    </source>
</evidence>
<dbReference type="VEuPathDB" id="ToxoDB:EMWEY_00022310"/>
<evidence type="ECO:0008006" key="4">
    <source>
        <dbReference type="Google" id="ProtNLM"/>
    </source>
</evidence>
<evidence type="ECO:0000313" key="2">
    <source>
        <dbReference type="EMBL" id="CDJ56696.1"/>
    </source>
</evidence>
<accession>U6LY84</accession>
<dbReference type="GeneID" id="25336217"/>
<reference evidence="2" key="2">
    <citation type="submission" date="2013-10" db="EMBL/GenBank/DDBJ databases">
        <authorList>
            <person name="Aslett M."/>
        </authorList>
    </citation>
    <scope>NUCLEOTIDE SEQUENCE [LARGE SCALE GENOMIC DNA]</scope>
    <source>
        <strain evidence="2">Weybridge</strain>
    </source>
</reference>
<protein>
    <recommendedName>
        <fullName evidence="4">DOT1 domain-containing protein</fullName>
    </recommendedName>
</protein>
<evidence type="ECO:0000256" key="1">
    <source>
        <dbReference type="SAM" id="MobiDB-lite"/>
    </source>
</evidence>
<dbReference type="Proteomes" id="UP000030763">
    <property type="component" value="Unassembled WGS sequence"/>
</dbReference>
<dbReference type="EMBL" id="HG719071">
    <property type="protein sequence ID" value="CDJ56696.1"/>
    <property type="molecule type" value="Genomic_DNA"/>
</dbReference>
<feature type="region of interest" description="Disordered" evidence="1">
    <location>
        <begin position="529"/>
        <end position="550"/>
    </location>
</feature>
<feature type="region of interest" description="Disordered" evidence="1">
    <location>
        <begin position="711"/>
        <end position="787"/>
    </location>
</feature>
<name>U6LY84_EIMMA</name>
<organism evidence="2 3">
    <name type="scientific">Eimeria maxima</name>
    <name type="common">Coccidian parasite</name>
    <dbReference type="NCBI Taxonomy" id="5804"/>
    <lineage>
        <taxon>Eukaryota</taxon>
        <taxon>Sar</taxon>
        <taxon>Alveolata</taxon>
        <taxon>Apicomplexa</taxon>
        <taxon>Conoidasida</taxon>
        <taxon>Coccidia</taxon>
        <taxon>Eucoccidiorida</taxon>
        <taxon>Eimeriorina</taxon>
        <taxon>Eimeriidae</taxon>
        <taxon>Eimeria</taxon>
    </lineage>
</organism>
<feature type="compositionally biased region" description="Low complexity" evidence="1">
    <location>
        <begin position="481"/>
        <end position="491"/>
    </location>
</feature>
<gene>
    <name evidence="2" type="ORF">EMWEY_00022310</name>
</gene>
<dbReference type="RefSeq" id="XP_013333347.1">
    <property type="nucleotide sequence ID" value="XM_013477893.1"/>
</dbReference>
<sequence>MEAEARGGTWDLSTHASTHDSTLWEEEGISFPLSQPEPTRRHIPSSSASIQRRRRSAACCSAPYIATGNQCGLRRSRCDEVGTASRRRQSPLHEVASCWSVQSWASAACKDECPSKEEAEQAARDLTEAAIASASAFAADARAVDPASYVGKPTAFLYRGHTAQIATSTAGMYGEMIESFIKQVVAYAKQYGADRFSVFCDLGSGRGAPSAIAAYEHDWLACLGIEKCPQAFGLSLETHRCLLLREASARLRNRDLDPGVMASVAMSVGVQETDAETEAKTGLDRDIQELFQARPMRAVAFAHDDLSAFLDLEGVTHAYSFDAAMEGPLINFITHMFMQTDTWWFYLSFRNDLISRFDLKGAEIKHQISSNMWVSSEGRTAYVYVKKDWRERQQRHRRWLRDQILAPQMQQQEKQQQLLRHVRMQQQLVLLQLQRQDAQVSVDPAKAAVAAADLAQRTPRSSRRNSVGTPGRRSSSRKRYSAAADSLQQQHQQQQNMVLFHLAARRQQLQVLERLGPEQSTCRRIWEGQQQSHLQRGPQKEPHSQQHADNGAVDEDGALLEQIRAFRTTHLQLSKWHQPLTVRSLLLAALLPFEGQNQWLQLQQQLLQPASGVLTRAQRLQLLGYDEAERKEEELSRDKWLEQLAAVPSPEDANALRIDIYTRLKEQRKQDRSLFTFLPPEKDASAAFSGDGALPDGASLRLGFRHSLKELQERQSPLRSPRCRGSRTPTVSREQSPVRRSRVWDDVAESGDVLPHPNRLPRRTSRTPPRQSARRRPSSQSFSPVASRRRASGFAAAAAALSAADAAAAATPTRPKGAALAAVGTPNSWRAVQRVEKEFEGLVFGGPEDAFSSGSSRLTMSQDMS</sequence>
<reference evidence="2" key="1">
    <citation type="submission" date="2013-10" db="EMBL/GenBank/DDBJ databases">
        <title>Genomic analysis of the causative agents of coccidiosis in chickens.</title>
        <authorList>
            <person name="Reid A.J."/>
            <person name="Blake D."/>
            <person name="Billington K."/>
            <person name="Browne H."/>
            <person name="Dunn M."/>
            <person name="Hung S."/>
            <person name="Kawahara F."/>
            <person name="Miranda-Saavedra D."/>
            <person name="Mourier T."/>
            <person name="Nagra H."/>
            <person name="Otto T.D."/>
            <person name="Rawlings N."/>
            <person name="Sanchez A."/>
            <person name="Sanders M."/>
            <person name="Subramaniam C."/>
            <person name="Tay Y."/>
            <person name="Dear P."/>
            <person name="Doerig C."/>
            <person name="Gruber A."/>
            <person name="Parkinson J."/>
            <person name="Shirley M."/>
            <person name="Wan K.L."/>
            <person name="Berriman M."/>
            <person name="Tomley F."/>
            <person name="Pain A."/>
        </authorList>
    </citation>
    <scope>NUCLEOTIDE SEQUENCE [LARGE SCALE GENOMIC DNA]</scope>
    <source>
        <strain evidence="2">Weybridge</strain>
    </source>
</reference>
<dbReference type="OrthoDB" id="443402at2759"/>
<dbReference type="OMA" id="VTHAYSF"/>
<keyword evidence="3" id="KW-1185">Reference proteome</keyword>
<feature type="compositionally biased region" description="Low complexity" evidence="1">
    <location>
        <begin position="778"/>
        <end position="787"/>
    </location>
</feature>
<proteinExistence type="predicted"/>
<feature type="compositionally biased region" description="Polar residues" evidence="1">
    <location>
        <begin position="11"/>
        <end position="21"/>
    </location>
</feature>